<evidence type="ECO:0000313" key="3">
    <source>
        <dbReference type="Proteomes" id="UP000297475"/>
    </source>
</evidence>
<dbReference type="EMBL" id="SRMF01000003">
    <property type="protein sequence ID" value="TGG93466.1"/>
    <property type="molecule type" value="Genomic_DNA"/>
</dbReference>
<reference evidence="2 3" key="1">
    <citation type="submission" date="2019-04" db="EMBL/GenBank/DDBJ databases">
        <title>Natronospirillum operosus gen. nov., sp. nov., a haloalkaliphilic satellite isolated from decaying biomass of laboratory culture of cyanobacterium Geitlerinema sp. and proposal of Natronospirillaceae fam. nov. and Saccharospirillaceae fam. nov.</title>
        <authorList>
            <person name="Kevbrin V."/>
            <person name="Boltyanskaya Y."/>
            <person name="Koziaeva V."/>
            <person name="Grouzdev D.S."/>
            <person name="Park M."/>
            <person name="Cho J."/>
        </authorList>
    </citation>
    <scope>NUCLEOTIDE SEQUENCE [LARGE SCALE GENOMIC DNA]</scope>
    <source>
        <strain evidence="2 3">G-116</strain>
    </source>
</reference>
<comment type="caution">
    <text evidence="2">The sequence shown here is derived from an EMBL/GenBank/DDBJ whole genome shotgun (WGS) entry which is preliminary data.</text>
</comment>
<feature type="chain" id="PRO_5021313244" description="Carboxypeptidase regulatory-like domain-containing protein" evidence="1">
    <location>
        <begin position="24"/>
        <end position="124"/>
    </location>
</feature>
<dbReference type="OrthoDB" id="8481291at2"/>
<organism evidence="2 3">
    <name type="scientific">Natronospirillum operosum</name>
    <dbReference type="NCBI Taxonomy" id="2759953"/>
    <lineage>
        <taxon>Bacteria</taxon>
        <taxon>Pseudomonadati</taxon>
        <taxon>Pseudomonadota</taxon>
        <taxon>Gammaproteobacteria</taxon>
        <taxon>Oceanospirillales</taxon>
        <taxon>Natronospirillaceae</taxon>
        <taxon>Natronospirillum</taxon>
    </lineage>
</organism>
<dbReference type="RefSeq" id="WP_135483175.1">
    <property type="nucleotide sequence ID" value="NZ_SRMF01000003.1"/>
</dbReference>
<name>A0A4Z0WE73_9GAMM</name>
<sequence length="124" mass="13491">MKTLMQLASTGLLALALALPAAALDYWSGGVGSEARAEAPTDYNTTFEFFERSGSFLAGVEVRLTDGNGDVLLETTSTGPWLMVNLDEGAYRIEATRESTGEVQRVRFNVASGQQEKYGLRFME</sequence>
<dbReference type="Proteomes" id="UP000297475">
    <property type="component" value="Unassembled WGS sequence"/>
</dbReference>
<dbReference type="AlphaFoldDB" id="A0A4Z0WE73"/>
<feature type="signal peptide" evidence="1">
    <location>
        <begin position="1"/>
        <end position="23"/>
    </location>
</feature>
<accession>A0A4Z0WE73</accession>
<evidence type="ECO:0008006" key="4">
    <source>
        <dbReference type="Google" id="ProtNLM"/>
    </source>
</evidence>
<keyword evidence="1" id="KW-0732">Signal</keyword>
<gene>
    <name evidence="2" type="ORF">E4656_10485</name>
</gene>
<evidence type="ECO:0000313" key="2">
    <source>
        <dbReference type="EMBL" id="TGG93466.1"/>
    </source>
</evidence>
<protein>
    <recommendedName>
        <fullName evidence="4">Carboxypeptidase regulatory-like domain-containing protein</fullName>
    </recommendedName>
</protein>
<keyword evidence="3" id="KW-1185">Reference proteome</keyword>
<proteinExistence type="predicted"/>
<evidence type="ECO:0000256" key="1">
    <source>
        <dbReference type="SAM" id="SignalP"/>
    </source>
</evidence>